<sequence>MTDIDFSYKDKDKYYEMDDSEKPYADGPGKKRDFSAVNRNHHHRFNLRRPYPYPLSLSLTYTEEEEAKRNTISKKILLSG</sequence>
<evidence type="ECO:0000313" key="2">
    <source>
        <dbReference type="Proteomes" id="UP001189624"/>
    </source>
</evidence>
<protein>
    <submittedName>
        <fullName evidence="1">Uncharacterized protein</fullName>
    </submittedName>
</protein>
<reference evidence="1" key="1">
    <citation type="submission" date="2023-10" db="EMBL/GenBank/DDBJ databases">
        <authorList>
            <person name="Domelevo Entfellner J.-B."/>
        </authorList>
    </citation>
    <scope>NUCLEOTIDE SEQUENCE</scope>
</reference>
<organism evidence="1 2">
    <name type="scientific">Sphenostylis stenocarpa</name>
    <dbReference type="NCBI Taxonomy" id="92480"/>
    <lineage>
        <taxon>Eukaryota</taxon>
        <taxon>Viridiplantae</taxon>
        <taxon>Streptophyta</taxon>
        <taxon>Embryophyta</taxon>
        <taxon>Tracheophyta</taxon>
        <taxon>Spermatophyta</taxon>
        <taxon>Magnoliopsida</taxon>
        <taxon>eudicotyledons</taxon>
        <taxon>Gunneridae</taxon>
        <taxon>Pentapetalae</taxon>
        <taxon>rosids</taxon>
        <taxon>fabids</taxon>
        <taxon>Fabales</taxon>
        <taxon>Fabaceae</taxon>
        <taxon>Papilionoideae</taxon>
        <taxon>50 kb inversion clade</taxon>
        <taxon>NPAAA clade</taxon>
        <taxon>indigoferoid/millettioid clade</taxon>
        <taxon>Phaseoleae</taxon>
        <taxon>Sphenostylis</taxon>
    </lineage>
</organism>
<proteinExistence type="predicted"/>
<accession>A0AA86SXI1</accession>
<dbReference type="EMBL" id="OY731405">
    <property type="protein sequence ID" value="CAJ1972709.1"/>
    <property type="molecule type" value="Genomic_DNA"/>
</dbReference>
<dbReference type="Gramene" id="rna-AYBTSS11_LOCUS24761">
    <property type="protein sequence ID" value="CAJ1972709.1"/>
    <property type="gene ID" value="gene-AYBTSS11_LOCUS24761"/>
</dbReference>
<dbReference type="AlphaFoldDB" id="A0AA86SXI1"/>
<dbReference type="Proteomes" id="UP001189624">
    <property type="component" value="Chromosome 8"/>
</dbReference>
<evidence type="ECO:0000313" key="1">
    <source>
        <dbReference type="EMBL" id="CAJ1972709.1"/>
    </source>
</evidence>
<keyword evidence="2" id="KW-1185">Reference proteome</keyword>
<name>A0AA86SXI1_9FABA</name>
<gene>
    <name evidence="1" type="ORF">AYBTSS11_LOCUS24761</name>
</gene>